<dbReference type="EMBL" id="SNYI01000003">
    <property type="protein sequence ID" value="TDQ29347.1"/>
    <property type="molecule type" value="Genomic_DNA"/>
</dbReference>
<dbReference type="Gene3D" id="3.20.20.240">
    <property type="entry name" value="Methylmalonyl-CoA mutase"/>
    <property type="match status" value="1"/>
</dbReference>
<organism evidence="2 3">
    <name type="scientific">Zeaxanthinibacter enoshimensis</name>
    <dbReference type="NCBI Taxonomy" id="392009"/>
    <lineage>
        <taxon>Bacteria</taxon>
        <taxon>Pseudomonadati</taxon>
        <taxon>Bacteroidota</taxon>
        <taxon>Flavobacteriia</taxon>
        <taxon>Flavobacteriales</taxon>
        <taxon>Flavobacteriaceae</taxon>
        <taxon>Zeaxanthinibacter</taxon>
    </lineage>
</organism>
<evidence type="ECO:0000313" key="3">
    <source>
        <dbReference type="Proteomes" id="UP000295468"/>
    </source>
</evidence>
<dbReference type="PANTHER" id="PTHR48101">
    <property type="entry name" value="METHYLMALONYL-COA MUTASE, MITOCHONDRIAL-RELATED"/>
    <property type="match status" value="1"/>
</dbReference>
<protein>
    <submittedName>
        <fullName evidence="2">Methylmalonyl-CoA mutase</fullName>
    </submittedName>
</protein>
<dbReference type="Pfam" id="PF01642">
    <property type="entry name" value="MM_CoA_mutase"/>
    <property type="match status" value="1"/>
</dbReference>
<dbReference type="PANTHER" id="PTHR48101:SF1">
    <property type="entry name" value="METHYLMALONYL-COA MUTASE, LARGE SUBUNIT"/>
    <property type="match status" value="1"/>
</dbReference>
<reference evidence="2 3" key="1">
    <citation type="submission" date="2019-03" db="EMBL/GenBank/DDBJ databases">
        <title>Genomic Encyclopedia of Archaeal and Bacterial Type Strains, Phase II (KMG-II): from individual species to whole genera.</title>
        <authorList>
            <person name="Goeker M."/>
        </authorList>
    </citation>
    <scope>NUCLEOTIDE SEQUENCE [LARGE SCALE GENOMIC DNA]</scope>
    <source>
        <strain evidence="2 3">DSM 18435</strain>
    </source>
</reference>
<comment type="caution">
    <text evidence="2">The sequence shown here is derived from an EMBL/GenBank/DDBJ whole genome shotgun (WGS) entry which is preliminary data.</text>
</comment>
<dbReference type="InterPro" id="IPR006099">
    <property type="entry name" value="MeMalonylCoA_mutase_a/b_cat"/>
</dbReference>
<dbReference type="OrthoDB" id="9762378at2"/>
<dbReference type="AlphaFoldDB" id="A0A4R6TGI0"/>
<dbReference type="GO" id="GO:0016866">
    <property type="term" value="F:intramolecular transferase activity"/>
    <property type="evidence" value="ECO:0007669"/>
    <property type="project" value="InterPro"/>
</dbReference>
<evidence type="ECO:0000259" key="1">
    <source>
        <dbReference type="Pfam" id="PF01642"/>
    </source>
</evidence>
<feature type="domain" description="Methylmalonyl-CoA mutase alpha/beta chain catalytic" evidence="1">
    <location>
        <begin position="111"/>
        <end position="431"/>
    </location>
</feature>
<keyword evidence="3" id="KW-1185">Reference proteome</keyword>
<dbReference type="GO" id="GO:0031419">
    <property type="term" value="F:cobalamin binding"/>
    <property type="evidence" value="ECO:0007669"/>
    <property type="project" value="InterPro"/>
</dbReference>
<accession>A0A4R6TGI0</accession>
<dbReference type="SUPFAM" id="SSF51703">
    <property type="entry name" value="Cobalamin (vitamin B12)-dependent enzymes"/>
    <property type="match status" value="1"/>
</dbReference>
<name>A0A4R6TGI0_9FLAO</name>
<evidence type="ECO:0000313" key="2">
    <source>
        <dbReference type="EMBL" id="TDQ29347.1"/>
    </source>
</evidence>
<dbReference type="InterPro" id="IPR016176">
    <property type="entry name" value="Cbl-dep_enz_cat"/>
</dbReference>
<dbReference type="RefSeq" id="WP_133644921.1">
    <property type="nucleotide sequence ID" value="NZ_SNYI01000003.1"/>
</dbReference>
<sequence length="459" mass="52280">MEKTKLHFDFAPVTAKEWKQKIQVDLKGADYTETLVWESPEGIKVKPFYHHEDTGHESFSAAKCPQPWYLGELINADDAGTANSKALDILKKGTETLIFKVSSEAVSPGILLAGIDLERVKVHFFFGFLSRAYLDTVAKVAPENPAGIYFHSDIIGNLARTGNWFKDQQQDHESWDEILQQFSGKQSFHTYSVDMALYQNAGANNVQQLAYGLAHISEYFNHNEGKNLGQAVFRVAVGSDYFFEIAKLRALRLLYATLAKEFGFKPECHILAVPTRRNKTLYDYNTNMLRTTTECMSAVLGNADTVVNLPYDSLYHEPNEFGDRIARNQLLLLKEESHLDKVSNPAEGSYYIETITRQLAEKALQLFKQIEAGGGFLAQLKNHNIQKKIRENAKKEQLAFERGEKILVGTNKYENPEDKMKHNLEIDPFRNPRPRKTWIEPILEKRLAAGSEKKRLEDE</sequence>
<dbReference type="CDD" id="cd03677">
    <property type="entry name" value="MM_CoA_mutase_beta"/>
    <property type="match status" value="1"/>
</dbReference>
<dbReference type="Proteomes" id="UP000295468">
    <property type="component" value="Unassembled WGS sequence"/>
</dbReference>
<gene>
    <name evidence="2" type="ORF">CLV82_2803</name>
</gene>
<proteinExistence type="predicted"/>